<dbReference type="PROSITE" id="PS51677">
    <property type="entry name" value="NODB"/>
    <property type="match status" value="1"/>
</dbReference>
<dbReference type="InterPro" id="IPR050248">
    <property type="entry name" value="Polysacc_deacetylase_ArnD"/>
</dbReference>
<dbReference type="Proteomes" id="UP000199476">
    <property type="component" value="Unassembled WGS sequence"/>
</dbReference>
<name>A0A1G9LXF9_9FIRM</name>
<evidence type="ECO:0000313" key="2">
    <source>
        <dbReference type="EMBL" id="SDL66668.1"/>
    </source>
</evidence>
<dbReference type="GO" id="GO:0016810">
    <property type="term" value="F:hydrolase activity, acting on carbon-nitrogen (but not peptide) bonds"/>
    <property type="evidence" value="ECO:0007669"/>
    <property type="project" value="InterPro"/>
</dbReference>
<dbReference type="InterPro" id="IPR011330">
    <property type="entry name" value="Glyco_hydro/deAcase_b/a-brl"/>
</dbReference>
<dbReference type="STRING" id="321763.SAMN04488692_10742"/>
<dbReference type="Gene3D" id="3.20.20.370">
    <property type="entry name" value="Glycoside hydrolase/deacetylase"/>
    <property type="match status" value="1"/>
</dbReference>
<dbReference type="SUPFAM" id="SSF88713">
    <property type="entry name" value="Glycoside hydrolase/deacetylase"/>
    <property type="match status" value="1"/>
</dbReference>
<dbReference type="AlphaFoldDB" id="A0A1G9LXF9"/>
<protein>
    <submittedName>
        <fullName evidence="2">Peptidoglycan/xylan/chitin deacetylase, PgdA/CDA1 family</fullName>
    </submittedName>
</protein>
<dbReference type="GO" id="GO:0005975">
    <property type="term" value="P:carbohydrate metabolic process"/>
    <property type="evidence" value="ECO:0007669"/>
    <property type="project" value="InterPro"/>
</dbReference>
<accession>A0A1G9LXF9</accession>
<keyword evidence="3" id="KW-1185">Reference proteome</keyword>
<gene>
    <name evidence="2" type="ORF">SAMN04488692_10742</name>
</gene>
<dbReference type="InterPro" id="IPR002509">
    <property type="entry name" value="NODB_dom"/>
</dbReference>
<evidence type="ECO:0000259" key="1">
    <source>
        <dbReference type="PROSITE" id="PS51677"/>
    </source>
</evidence>
<dbReference type="PANTHER" id="PTHR10587">
    <property type="entry name" value="GLYCOSYL TRANSFERASE-RELATED"/>
    <property type="match status" value="1"/>
</dbReference>
<proteinExistence type="predicted"/>
<evidence type="ECO:0000313" key="3">
    <source>
        <dbReference type="Proteomes" id="UP000199476"/>
    </source>
</evidence>
<dbReference type="Pfam" id="PF01522">
    <property type="entry name" value="Polysacc_deac_1"/>
    <property type="match status" value="1"/>
</dbReference>
<feature type="domain" description="NodB homology" evidence="1">
    <location>
        <begin position="71"/>
        <end position="252"/>
    </location>
</feature>
<sequence>MSSKAHTGKKSYRFLFVRAAVLILAAILFLLLPGHPVRGHDLVADEYISRYRELENKFPGTFYMSGNREKQKVALSFDDGPSPQHTPEILDILAEYSVPATFFLLGQEAAEHTWLVERIAREGHELGNHSYTHRNFTGLEWSAVEEEIRRTGQLIDDITGEYPRLVRPPYGGVTIGQLQRFEQSDYKLVNWSVDAGDYEEENQPEILLARIQLQMHPGAIILLHDGGGDRSSTIRILPELIEMLQDEGFTFTTVGELIDSNYY</sequence>
<dbReference type="CDD" id="cd10917">
    <property type="entry name" value="CE4_NodB_like_6s_7s"/>
    <property type="match status" value="1"/>
</dbReference>
<reference evidence="2 3" key="1">
    <citation type="submission" date="2016-10" db="EMBL/GenBank/DDBJ databases">
        <authorList>
            <person name="de Groot N.N."/>
        </authorList>
    </citation>
    <scope>NUCLEOTIDE SEQUENCE [LARGE SCALE GENOMIC DNA]</scope>
    <source>
        <strain evidence="2 3">SLAS-1</strain>
    </source>
</reference>
<organism evidence="2 3">
    <name type="scientific">Halarsenatibacter silvermanii</name>
    <dbReference type="NCBI Taxonomy" id="321763"/>
    <lineage>
        <taxon>Bacteria</taxon>
        <taxon>Bacillati</taxon>
        <taxon>Bacillota</taxon>
        <taxon>Clostridia</taxon>
        <taxon>Halanaerobiales</taxon>
        <taxon>Halarsenatibacteraceae</taxon>
        <taxon>Halarsenatibacter</taxon>
    </lineage>
</organism>
<dbReference type="EMBL" id="FNGO01000007">
    <property type="protein sequence ID" value="SDL66668.1"/>
    <property type="molecule type" value="Genomic_DNA"/>
</dbReference>